<keyword evidence="5 6" id="KW-0472">Membrane</keyword>
<evidence type="ECO:0000256" key="2">
    <source>
        <dbReference type="ARBA" id="ARBA00022475"/>
    </source>
</evidence>
<name>A0A0R2D6J2_9LACO</name>
<feature type="transmembrane region" description="Helical" evidence="6">
    <location>
        <begin position="376"/>
        <end position="395"/>
    </location>
</feature>
<evidence type="ECO:0000256" key="3">
    <source>
        <dbReference type="ARBA" id="ARBA00022692"/>
    </source>
</evidence>
<dbReference type="PANTHER" id="PTHR30250">
    <property type="entry name" value="PST FAMILY PREDICTED COLANIC ACID TRANSPORTER"/>
    <property type="match status" value="1"/>
</dbReference>
<evidence type="ECO:0000256" key="4">
    <source>
        <dbReference type="ARBA" id="ARBA00022989"/>
    </source>
</evidence>
<accession>A0A0R2D6J2</accession>
<keyword evidence="4 6" id="KW-1133">Transmembrane helix</keyword>
<comment type="caution">
    <text evidence="7">The sequence shown here is derived from an EMBL/GenBank/DDBJ whole genome shotgun (WGS) entry which is preliminary data.</text>
</comment>
<protein>
    <submittedName>
        <fullName evidence="7">Uncharacterized protein</fullName>
    </submittedName>
</protein>
<dbReference type="AlphaFoldDB" id="A0A0R2D6J2"/>
<feature type="transmembrane region" description="Helical" evidence="6">
    <location>
        <begin position="164"/>
        <end position="187"/>
    </location>
</feature>
<dbReference type="PATRIC" id="fig|1423796.3.peg.683"/>
<dbReference type="Pfam" id="PF01943">
    <property type="entry name" value="Polysacc_synt"/>
    <property type="match status" value="1"/>
</dbReference>
<keyword evidence="3 6" id="KW-0812">Transmembrane</keyword>
<dbReference type="Proteomes" id="UP000051638">
    <property type="component" value="Unassembled WGS sequence"/>
</dbReference>
<feature type="transmembrane region" description="Helical" evidence="6">
    <location>
        <begin position="46"/>
        <end position="62"/>
    </location>
</feature>
<feature type="transmembrane region" description="Helical" evidence="6">
    <location>
        <begin position="246"/>
        <end position="266"/>
    </location>
</feature>
<dbReference type="RefSeq" id="WP_057873479.1">
    <property type="nucleotide sequence ID" value="NZ_AYYI01000021.1"/>
</dbReference>
<dbReference type="InterPro" id="IPR050833">
    <property type="entry name" value="Poly_Biosynth_Transport"/>
</dbReference>
<feature type="transmembrane region" description="Helical" evidence="6">
    <location>
        <begin position="431"/>
        <end position="453"/>
    </location>
</feature>
<dbReference type="PANTHER" id="PTHR30250:SF11">
    <property type="entry name" value="O-ANTIGEN TRANSPORTER-RELATED"/>
    <property type="match status" value="1"/>
</dbReference>
<evidence type="ECO:0000313" key="7">
    <source>
        <dbReference type="EMBL" id="KRM99026.1"/>
    </source>
</evidence>
<dbReference type="OrthoDB" id="9815702at2"/>
<reference evidence="7 8" key="1">
    <citation type="journal article" date="2015" name="Genome Announc.">
        <title>Expanding the biotechnology potential of lactobacilli through comparative genomics of 213 strains and associated genera.</title>
        <authorList>
            <person name="Sun Z."/>
            <person name="Harris H.M."/>
            <person name="McCann A."/>
            <person name="Guo C."/>
            <person name="Argimon S."/>
            <person name="Zhang W."/>
            <person name="Yang X."/>
            <person name="Jeffery I.B."/>
            <person name="Cooney J.C."/>
            <person name="Kagawa T.F."/>
            <person name="Liu W."/>
            <person name="Song Y."/>
            <person name="Salvetti E."/>
            <person name="Wrobel A."/>
            <person name="Rasinkangas P."/>
            <person name="Parkhill J."/>
            <person name="Rea M.C."/>
            <person name="O'Sullivan O."/>
            <person name="Ritari J."/>
            <person name="Douillard F.P."/>
            <person name="Paul Ross R."/>
            <person name="Yang R."/>
            <person name="Briner A.E."/>
            <person name="Felis G.E."/>
            <person name="de Vos W.M."/>
            <person name="Barrangou R."/>
            <person name="Klaenhammer T.R."/>
            <person name="Caufield P.W."/>
            <person name="Cui Y."/>
            <person name="Zhang H."/>
            <person name="O'Toole P.W."/>
        </authorList>
    </citation>
    <scope>NUCLEOTIDE SEQUENCE [LARGE SCALE GENOMIC DNA]</scope>
    <source>
        <strain evidence="7 8">DSM 20253</strain>
    </source>
</reference>
<feature type="transmembrane region" description="Helical" evidence="6">
    <location>
        <begin position="208"/>
        <end position="234"/>
    </location>
</feature>
<feature type="transmembrane region" description="Helical" evidence="6">
    <location>
        <begin position="351"/>
        <end position="370"/>
    </location>
</feature>
<dbReference type="GO" id="GO:0005886">
    <property type="term" value="C:plasma membrane"/>
    <property type="evidence" value="ECO:0007669"/>
    <property type="project" value="UniProtKB-SubCell"/>
</dbReference>
<evidence type="ECO:0000256" key="5">
    <source>
        <dbReference type="ARBA" id="ARBA00023136"/>
    </source>
</evidence>
<feature type="transmembrane region" description="Helical" evidence="6">
    <location>
        <begin position="287"/>
        <end position="306"/>
    </location>
</feature>
<proteinExistence type="predicted"/>
<dbReference type="STRING" id="1423796.FC24_GL000666"/>
<feature type="transmembrane region" description="Helical" evidence="6">
    <location>
        <begin position="139"/>
        <end position="158"/>
    </location>
</feature>
<feature type="transmembrane region" description="Helical" evidence="6">
    <location>
        <begin position="83"/>
        <end position="104"/>
    </location>
</feature>
<feature type="transmembrane region" description="Helical" evidence="6">
    <location>
        <begin position="326"/>
        <end position="344"/>
    </location>
</feature>
<sequence length="478" mass="53154">MKLVKNWFYNLSYNLLLLILPLITVPYVSRVIGIAGIGINDYTSALVNYFLLFGTLGIKLYANRELAYHRGEKFTRSQLFWEITCLQALTIGVAILAFMGYWLIASRYRTYLLLQALVLPAAIFDISWYFMGMEDFGKVVLRNAFVRLLAISLIFTLVHSTADLWLYILLNAGSSLIGNLTLWPYLVQQIQWVPKAQLHPLQHLRGSLTLFLPTIAIQIYLSLNRNLLGVFASMSAVGYYGYADRVIRLVLGIVTALGSVMLPNIANKAAHKQYAAIKTSLYRSFDFTTALAVPLVFGLALLGPSFSQWYLGSGYQLTGQLLIAEAPVILFIAWGNVTGIQLLLPLKRNRAYTLSVILGAVISVGANLILIPPFGAYGAVFATVLTEFCVTGAQLHAIRDFISRRRLFHATWKYLLSGSAMYVTLRSLLNYWSVTGLTAILLTVLCGAGLYFISLKVVAAPILKELHFFLQKAANHLG</sequence>
<comment type="subcellular location">
    <subcellularLocation>
        <location evidence="1">Cell membrane</location>
        <topology evidence="1">Multi-pass membrane protein</topology>
    </subcellularLocation>
</comment>
<keyword evidence="8" id="KW-1185">Reference proteome</keyword>
<gene>
    <name evidence="7" type="ORF">FC24_GL000666</name>
</gene>
<dbReference type="EMBL" id="AYYI01000021">
    <property type="protein sequence ID" value="KRM99026.1"/>
    <property type="molecule type" value="Genomic_DNA"/>
</dbReference>
<keyword evidence="2" id="KW-1003">Cell membrane</keyword>
<organism evidence="7 8">
    <name type="scientific">Loigolactobacillus rennini DSM 20253</name>
    <dbReference type="NCBI Taxonomy" id="1423796"/>
    <lineage>
        <taxon>Bacteria</taxon>
        <taxon>Bacillati</taxon>
        <taxon>Bacillota</taxon>
        <taxon>Bacilli</taxon>
        <taxon>Lactobacillales</taxon>
        <taxon>Lactobacillaceae</taxon>
        <taxon>Loigolactobacillus</taxon>
    </lineage>
</organism>
<feature type="transmembrane region" description="Helical" evidence="6">
    <location>
        <begin position="110"/>
        <end position="132"/>
    </location>
</feature>
<dbReference type="InterPro" id="IPR002797">
    <property type="entry name" value="Polysacc_synth"/>
</dbReference>
<evidence type="ECO:0000256" key="1">
    <source>
        <dbReference type="ARBA" id="ARBA00004651"/>
    </source>
</evidence>
<evidence type="ECO:0000313" key="8">
    <source>
        <dbReference type="Proteomes" id="UP000051638"/>
    </source>
</evidence>
<evidence type="ECO:0000256" key="6">
    <source>
        <dbReference type="SAM" id="Phobius"/>
    </source>
</evidence>